<dbReference type="Proteomes" id="UP000318065">
    <property type="component" value="Chromosome"/>
</dbReference>
<evidence type="ECO:0000256" key="3">
    <source>
        <dbReference type="ARBA" id="ARBA00022989"/>
    </source>
</evidence>
<feature type="transmembrane region" description="Helical" evidence="6">
    <location>
        <begin position="226"/>
        <end position="245"/>
    </location>
</feature>
<dbReference type="Pfam" id="PF01699">
    <property type="entry name" value="Na_Ca_ex"/>
    <property type="match status" value="2"/>
</dbReference>
<dbReference type="Gene3D" id="1.20.1420.30">
    <property type="entry name" value="NCX, central ion-binding region"/>
    <property type="match status" value="2"/>
</dbReference>
<gene>
    <name evidence="8" type="ORF">RxyAA322_18550</name>
</gene>
<evidence type="ECO:0000256" key="1">
    <source>
        <dbReference type="ARBA" id="ARBA00004141"/>
    </source>
</evidence>
<dbReference type="InterPro" id="IPR004837">
    <property type="entry name" value="NaCa_Exmemb"/>
</dbReference>
<sequence>MPDLGGISPSLSVTLFLASALVIGVAGTRLTGVSDVLAERTGLGEALIGAVLLGATTSLSGIVTSVSAAALGDAELAVSNAVGGIAAQTVFLAVADAAYRRANLEHAAASPANLAQGALLVTLLAIPVMAFSGPEITLWGVHPATILIVAAYLFGLRIISRAQTKPMWGAVQTPETQNEEEEENNDHENTSTRALWLRFALLAPTIGVAGWVVARTGVNISEQTGLSATFVGGVLTAVATSLPELVTSVAAVRRGALTLAVGGIIGGNAFDTIFLAFSDVAYREGSIYHAVSEQQLYLISLTVMLTGLLLMGLLRREKHGIANIGFESFLILLLYLGSFAFLAFD</sequence>
<keyword evidence="3 6" id="KW-1133">Transmembrane helix</keyword>
<dbReference type="GO" id="GO:0008273">
    <property type="term" value="F:calcium, potassium:sodium antiporter activity"/>
    <property type="evidence" value="ECO:0007669"/>
    <property type="project" value="TreeGrafter"/>
</dbReference>
<feature type="transmembrane region" description="Helical" evidence="6">
    <location>
        <begin position="136"/>
        <end position="159"/>
    </location>
</feature>
<dbReference type="RefSeq" id="WP_197735445.1">
    <property type="nucleotide sequence ID" value="NZ_AP019791.1"/>
</dbReference>
<dbReference type="PANTHER" id="PTHR10846:SF8">
    <property type="entry name" value="INNER MEMBRANE PROTEIN YRBG"/>
    <property type="match status" value="1"/>
</dbReference>
<evidence type="ECO:0000313" key="8">
    <source>
        <dbReference type="EMBL" id="BBL80001.1"/>
    </source>
</evidence>
<dbReference type="PANTHER" id="PTHR10846">
    <property type="entry name" value="SODIUM/POTASSIUM/CALCIUM EXCHANGER"/>
    <property type="match status" value="1"/>
</dbReference>
<evidence type="ECO:0000256" key="2">
    <source>
        <dbReference type="ARBA" id="ARBA00022692"/>
    </source>
</evidence>
<evidence type="ECO:0000256" key="5">
    <source>
        <dbReference type="SAM" id="MobiDB-lite"/>
    </source>
</evidence>
<evidence type="ECO:0000313" key="9">
    <source>
        <dbReference type="Proteomes" id="UP000318065"/>
    </source>
</evidence>
<feature type="transmembrane region" description="Helical" evidence="6">
    <location>
        <begin position="6"/>
        <end position="26"/>
    </location>
</feature>
<organism evidence="8 9">
    <name type="scientific">Rubrobacter xylanophilus</name>
    <dbReference type="NCBI Taxonomy" id="49319"/>
    <lineage>
        <taxon>Bacteria</taxon>
        <taxon>Bacillati</taxon>
        <taxon>Actinomycetota</taxon>
        <taxon>Rubrobacteria</taxon>
        <taxon>Rubrobacterales</taxon>
        <taxon>Rubrobacteraceae</taxon>
        <taxon>Rubrobacter</taxon>
    </lineage>
</organism>
<proteinExistence type="predicted"/>
<dbReference type="InterPro" id="IPR044880">
    <property type="entry name" value="NCX_ion-bd_dom_sf"/>
</dbReference>
<feature type="domain" description="Sodium/calcium exchanger membrane region" evidence="7">
    <location>
        <begin position="196"/>
        <end position="342"/>
    </location>
</feature>
<evidence type="ECO:0000259" key="7">
    <source>
        <dbReference type="Pfam" id="PF01699"/>
    </source>
</evidence>
<dbReference type="GO" id="GO:0006874">
    <property type="term" value="P:intracellular calcium ion homeostasis"/>
    <property type="evidence" value="ECO:0007669"/>
    <property type="project" value="TreeGrafter"/>
</dbReference>
<dbReference type="EMBL" id="AP019791">
    <property type="protein sequence ID" value="BBL80001.1"/>
    <property type="molecule type" value="Genomic_DNA"/>
</dbReference>
<feature type="domain" description="Sodium/calcium exchanger membrane region" evidence="7">
    <location>
        <begin position="12"/>
        <end position="130"/>
    </location>
</feature>
<evidence type="ECO:0000256" key="4">
    <source>
        <dbReference type="ARBA" id="ARBA00023136"/>
    </source>
</evidence>
<feature type="transmembrane region" description="Helical" evidence="6">
    <location>
        <begin position="257"/>
        <end position="277"/>
    </location>
</feature>
<feature type="region of interest" description="Disordered" evidence="5">
    <location>
        <begin position="169"/>
        <end position="189"/>
    </location>
</feature>
<feature type="transmembrane region" description="Helical" evidence="6">
    <location>
        <begin position="47"/>
        <end position="71"/>
    </location>
</feature>
<protein>
    <submittedName>
        <fullName evidence="8">Cation transporter</fullName>
    </submittedName>
</protein>
<feature type="transmembrane region" description="Helical" evidence="6">
    <location>
        <begin position="297"/>
        <end position="314"/>
    </location>
</feature>
<dbReference type="GO" id="GO:0005886">
    <property type="term" value="C:plasma membrane"/>
    <property type="evidence" value="ECO:0007669"/>
    <property type="project" value="TreeGrafter"/>
</dbReference>
<keyword evidence="2 6" id="KW-0812">Transmembrane</keyword>
<dbReference type="InterPro" id="IPR004481">
    <property type="entry name" value="K/Na/Ca-exchanger"/>
</dbReference>
<evidence type="ECO:0000256" key="6">
    <source>
        <dbReference type="SAM" id="Phobius"/>
    </source>
</evidence>
<feature type="transmembrane region" description="Helical" evidence="6">
    <location>
        <begin position="195"/>
        <end position="214"/>
    </location>
</feature>
<feature type="transmembrane region" description="Helical" evidence="6">
    <location>
        <begin position="326"/>
        <end position="344"/>
    </location>
</feature>
<dbReference type="GO" id="GO:0005262">
    <property type="term" value="F:calcium channel activity"/>
    <property type="evidence" value="ECO:0007669"/>
    <property type="project" value="TreeGrafter"/>
</dbReference>
<dbReference type="AlphaFoldDB" id="A0A510HJ45"/>
<feature type="transmembrane region" description="Helical" evidence="6">
    <location>
        <begin position="77"/>
        <end position="99"/>
    </location>
</feature>
<reference evidence="8" key="1">
    <citation type="journal article" date="2019" name="Microbiol. Resour. Announc.">
        <title>Complete Genome Sequence of Rubrobacter xylanophilus Strain AA3-22, Isolated from Arima Onsen in Japan.</title>
        <authorList>
            <person name="Tomariguchi N."/>
            <person name="Miyazaki K."/>
        </authorList>
    </citation>
    <scope>NUCLEOTIDE SEQUENCE [LARGE SCALE GENOMIC DNA]</scope>
    <source>
        <strain evidence="8">AA3-22</strain>
    </source>
</reference>
<comment type="subcellular location">
    <subcellularLocation>
        <location evidence="1">Membrane</location>
        <topology evidence="1">Multi-pass membrane protein</topology>
    </subcellularLocation>
</comment>
<name>A0A510HJ45_9ACTN</name>
<accession>A0A510HJ45</accession>
<keyword evidence="4 6" id="KW-0472">Membrane</keyword>
<feature type="transmembrane region" description="Helical" evidence="6">
    <location>
        <begin position="111"/>
        <end position="130"/>
    </location>
</feature>
<keyword evidence="9" id="KW-1185">Reference proteome</keyword>